<evidence type="ECO:0000256" key="4">
    <source>
        <dbReference type="ARBA" id="ARBA00022679"/>
    </source>
</evidence>
<dbReference type="EC" id="2.7.1.12" evidence="3 9"/>
<sequence length="165" mass="18247">MASITIIVMGVSGSGKTLVGQHLAQALGRTFFDADDFHSPENIRKMASGRPLLDPDRQTWLNDLAQLLQNERGCVLACSALKKSYRDFLRAAAGPIVFLYLKGDFDLIWPRLAQRQDHYFNGSDMLRNQFEQLEEPAAAEAHAVDIAQSPEAVVADCLSRLEATV</sequence>
<dbReference type="Proteomes" id="UP000297475">
    <property type="component" value="Unassembled WGS sequence"/>
</dbReference>
<dbReference type="Gene3D" id="3.40.50.300">
    <property type="entry name" value="P-loop containing nucleotide triphosphate hydrolases"/>
    <property type="match status" value="1"/>
</dbReference>
<dbReference type="GO" id="GO:0005975">
    <property type="term" value="P:carbohydrate metabolic process"/>
    <property type="evidence" value="ECO:0007669"/>
    <property type="project" value="InterPro"/>
</dbReference>
<evidence type="ECO:0000256" key="3">
    <source>
        <dbReference type="ARBA" id="ARBA00012054"/>
    </source>
</evidence>
<comment type="pathway">
    <text evidence="1">Carbohydrate acid metabolism.</text>
</comment>
<evidence type="ECO:0000256" key="2">
    <source>
        <dbReference type="ARBA" id="ARBA00008420"/>
    </source>
</evidence>
<gene>
    <name evidence="10" type="ORF">E4656_09010</name>
</gene>
<dbReference type="EMBL" id="SRMF01000003">
    <property type="protein sequence ID" value="TGG93191.1"/>
    <property type="molecule type" value="Genomic_DNA"/>
</dbReference>
<reference evidence="10 11" key="1">
    <citation type="submission" date="2019-04" db="EMBL/GenBank/DDBJ databases">
        <title>Natronospirillum operosus gen. nov., sp. nov., a haloalkaliphilic satellite isolated from decaying biomass of laboratory culture of cyanobacterium Geitlerinema sp. and proposal of Natronospirillaceae fam. nov. and Saccharospirillaceae fam. nov.</title>
        <authorList>
            <person name="Kevbrin V."/>
            <person name="Boltyanskaya Y."/>
            <person name="Koziaeva V."/>
            <person name="Grouzdev D.S."/>
            <person name="Park M."/>
            <person name="Cho J."/>
        </authorList>
    </citation>
    <scope>NUCLEOTIDE SEQUENCE [LARGE SCALE GENOMIC DNA]</scope>
    <source>
        <strain evidence="10 11">G-116</strain>
    </source>
</reference>
<dbReference type="OrthoDB" id="9795716at2"/>
<proteinExistence type="inferred from homology"/>
<keyword evidence="11" id="KW-1185">Reference proteome</keyword>
<dbReference type="InterPro" id="IPR006001">
    <property type="entry name" value="Therm_gnt_kin"/>
</dbReference>
<dbReference type="GO" id="GO:0046316">
    <property type="term" value="F:gluconokinase activity"/>
    <property type="evidence" value="ECO:0007669"/>
    <property type="project" value="UniProtKB-EC"/>
</dbReference>
<keyword evidence="4 9" id="KW-0808">Transferase</keyword>
<name>A0A4Z0WDY6_9GAMM</name>
<dbReference type="InterPro" id="IPR031322">
    <property type="entry name" value="Shikimate/glucono_kinase"/>
</dbReference>
<comment type="similarity">
    <text evidence="2 9">Belongs to the gluconokinase GntK/GntV family.</text>
</comment>
<dbReference type="Pfam" id="PF01202">
    <property type="entry name" value="SKI"/>
    <property type="match status" value="1"/>
</dbReference>
<dbReference type="GO" id="GO:0005737">
    <property type="term" value="C:cytoplasm"/>
    <property type="evidence" value="ECO:0007669"/>
    <property type="project" value="TreeGrafter"/>
</dbReference>
<evidence type="ECO:0000256" key="7">
    <source>
        <dbReference type="ARBA" id="ARBA00022840"/>
    </source>
</evidence>
<dbReference type="PANTHER" id="PTHR43442">
    <property type="entry name" value="GLUCONOKINASE-RELATED"/>
    <property type="match status" value="1"/>
</dbReference>
<evidence type="ECO:0000256" key="1">
    <source>
        <dbReference type="ARBA" id="ARBA00004761"/>
    </source>
</evidence>
<evidence type="ECO:0000313" key="11">
    <source>
        <dbReference type="Proteomes" id="UP000297475"/>
    </source>
</evidence>
<accession>A0A4Z0WDY6</accession>
<dbReference type="SUPFAM" id="SSF52540">
    <property type="entry name" value="P-loop containing nucleoside triphosphate hydrolases"/>
    <property type="match status" value="1"/>
</dbReference>
<keyword evidence="7 9" id="KW-0067">ATP-binding</keyword>
<evidence type="ECO:0000313" key="10">
    <source>
        <dbReference type="EMBL" id="TGG93191.1"/>
    </source>
</evidence>
<dbReference type="InterPro" id="IPR027417">
    <property type="entry name" value="P-loop_NTPase"/>
</dbReference>
<evidence type="ECO:0000256" key="9">
    <source>
        <dbReference type="RuleBase" id="RU363066"/>
    </source>
</evidence>
<keyword evidence="6 9" id="KW-0418">Kinase</keyword>
<evidence type="ECO:0000256" key="5">
    <source>
        <dbReference type="ARBA" id="ARBA00022741"/>
    </source>
</evidence>
<organism evidence="10 11">
    <name type="scientific">Natronospirillum operosum</name>
    <dbReference type="NCBI Taxonomy" id="2759953"/>
    <lineage>
        <taxon>Bacteria</taxon>
        <taxon>Pseudomonadati</taxon>
        <taxon>Pseudomonadota</taxon>
        <taxon>Gammaproteobacteria</taxon>
        <taxon>Oceanospirillales</taxon>
        <taxon>Natronospirillaceae</taxon>
        <taxon>Natronospirillum</taxon>
    </lineage>
</organism>
<dbReference type="GO" id="GO:0005524">
    <property type="term" value="F:ATP binding"/>
    <property type="evidence" value="ECO:0007669"/>
    <property type="project" value="UniProtKB-KW"/>
</dbReference>
<dbReference type="AlphaFoldDB" id="A0A4Z0WDY6"/>
<protein>
    <recommendedName>
        <fullName evidence="3 9">Gluconokinase</fullName>
        <ecNumber evidence="3 9">2.7.1.12</ecNumber>
    </recommendedName>
</protein>
<dbReference type="RefSeq" id="WP_135482901.1">
    <property type="nucleotide sequence ID" value="NZ_SRMF01000003.1"/>
</dbReference>
<dbReference type="CDD" id="cd02021">
    <property type="entry name" value="GntK"/>
    <property type="match status" value="1"/>
</dbReference>
<evidence type="ECO:0000256" key="6">
    <source>
        <dbReference type="ARBA" id="ARBA00022777"/>
    </source>
</evidence>
<comment type="caution">
    <text evidence="10">The sequence shown here is derived from an EMBL/GenBank/DDBJ whole genome shotgun (WGS) entry which is preliminary data.</text>
</comment>
<comment type="catalytic activity">
    <reaction evidence="8 9">
        <text>D-gluconate + ATP = 6-phospho-D-gluconate + ADP + H(+)</text>
        <dbReference type="Rhea" id="RHEA:19433"/>
        <dbReference type="ChEBI" id="CHEBI:15378"/>
        <dbReference type="ChEBI" id="CHEBI:18391"/>
        <dbReference type="ChEBI" id="CHEBI:30616"/>
        <dbReference type="ChEBI" id="CHEBI:58759"/>
        <dbReference type="ChEBI" id="CHEBI:456216"/>
        <dbReference type="EC" id="2.7.1.12"/>
    </reaction>
</comment>
<dbReference type="PANTHER" id="PTHR43442:SF3">
    <property type="entry name" value="GLUCONOKINASE-RELATED"/>
    <property type="match status" value="1"/>
</dbReference>
<dbReference type="NCBIfam" id="TIGR01313">
    <property type="entry name" value="therm_gnt_kin"/>
    <property type="match status" value="1"/>
</dbReference>
<evidence type="ECO:0000256" key="8">
    <source>
        <dbReference type="ARBA" id="ARBA00048090"/>
    </source>
</evidence>
<keyword evidence="5 9" id="KW-0547">Nucleotide-binding</keyword>